<dbReference type="PROSITE" id="PS50111">
    <property type="entry name" value="CHEMOTAXIS_TRANSDUC_2"/>
    <property type="match status" value="1"/>
</dbReference>
<dbReference type="SUPFAM" id="SSF58104">
    <property type="entry name" value="Methyl-accepting chemotaxis protein (MCP) signaling domain"/>
    <property type="match status" value="1"/>
</dbReference>
<dbReference type="Proteomes" id="UP000759103">
    <property type="component" value="Unassembled WGS sequence"/>
</dbReference>
<dbReference type="Gene3D" id="6.10.250.3200">
    <property type="match status" value="1"/>
</dbReference>
<keyword evidence="6" id="KW-1185">Reference proteome</keyword>
<sequence length="343" mass="37207">MPRRIRSLLGSLSTEVRAHADRSEAIAAQTKLLALNAAIEAARAGEAGRGFGIVAQEVKSLAAQASSSSHAFREELLGRLRQGSEIAAELVSELEGGRLGELAQSIADALARMLHDRSVDVRFLASDHAIRESLLLDKDPRAETRALERLRALLGYSPYFLNAFLVDAEGKVRVCAHENMAVRDVHFAEFAQFRRVLSGGATAGWVTDEVWVNPWSNDRKVLIYVAPVVCEGVITGICYLEFDFEGQVAELIGVMNRAARATISIVDPEGRVVATTGGYRHLEPHPHVVTSTERLTRALDGLTVAQARVPSDHGMPGLGFRCVIEDHVASESEIVAALTGRSR</sequence>
<evidence type="ECO:0000313" key="6">
    <source>
        <dbReference type="Proteomes" id="UP000759103"/>
    </source>
</evidence>
<evidence type="ECO:0000256" key="2">
    <source>
        <dbReference type="ARBA" id="ARBA00029447"/>
    </source>
</evidence>
<reference evidence="5 6" key="1">
    <citation type="submission" date="2021-07" db="EMBL/GenBank/DDBJ databases">
        <title>Sphingomonas sp.</title>
        <authorList>
            <person name="Feng G."/>
            <person name="Li J."/>
            <person name="Pan M."/>
        </authorList>
    </citation>
    <scope>NUCLEOTIDE SEQUENCE [LARGE SCALE GENOMIC DNA]</scope>
    <source>
        <strain evidence="5 6">RRHST34</strain>
    </source>
</reference>
<dbReference type="InterPro" id="IPR004089">
    <property type="entry name" value="MCPsignal_dom"/>
</dbReference>
<organism evidence="5 6">
    <name type="scientific">Sphingomonas citri</name>
    <dbReference type="NCBI Taxonomy" id="2862499"/>
    <lineage>
        <taxon>Bacteria</taxon>
        <taxon>Pseudomonadati</taxon>
        <taxon>Pseudomonadota</taxon>
        <taxon>Alphaproteobacteria</taxon>
        <taxon>Sphingomonadales</taxon>
        <taxon>Sphingomonadaceae</taxon>
        <taxon>Sphingomonas</taxon>
    </lineage>
</organism>
<dbReference type="PANTHER" id="PTHR32089:SF112">
    <property type="entry name" value="LYSOZYME-LIKE PROTEIN-RELATED"/>
    <property type="match status" value="1"/>
</dbReference>
<dbReference type="PANTHER" id="PTHR32089">
    <property type="entry name" value="METHYL-ACCEPTING CHEMOTAXIS PROTEIN MCPB"/>
    <property type="match status" value="1"/>
</dbReference>
<comment type="similarity">
    <text evidence="2">Belongs to the methyl-accepting chemotaxis (MCP) protein family.</text>
</comment>
<dbReference type="EMBL" id="JAHXZN010000003">
    <property type="protein sequence ID" value="MBW6531210.1"/>
    <property type="molecule type" value="Genomic_DNA"/>
</dbReference>
<evidence type="ECO:0000313" key="5">
    <source>
        <dbReference type="EMBL" id="MBW6531210.1"/>
    </source>
</evidence>
<evidence type="ECO:0000259" key="4">
    <source>
        <dbReference type="PROSITE" id="PS50111"/>
    </source>
</evidence>
<protein>
    <recommendedName>
        <fullName evidence="4">Methyl-accepting transducer domain-containing protein</fullName>
    </recommendedName>
</protein>
<feature type="domain" description="Methyl-accepting transducer" evidence="4">
    <location>
        <begin position="26"/>
        <end position="69"/>
    </location>
</feature>
<dbReference type="PRINTS" id="PR00260">
    <property type="entry name" value="CHEMTRNSDUCR"/>
</dbReference>
<dbReference type="RefSeq" id="WP_219748631.1">
    <property type="nucleotide sequence ID" value="NZ_JAHXZN010000003.1"/>
</dbReference>
<proteinExistence type="inferred from homology"/>
<evidence type="ECO:0000256" key="3">
    <source>
        <dbReference type="PROSITE-ProRule" id="PRU00284"/>
    </source>
</evidence>
<dbReference type="Gene3D" id="3.30.450.20">
    <property type="entry name" value="PAS domain"/>
    <property type="match status" value="1"/>
</dbReference>
<dbReference type="Pfam" id="PF00015">
    <property type="entry name" value="MCPsignal"/>
    <property type="match status" value="1"/>
</dbReference>
<name>A0ABS7BNN7_9SPHN</name>
<comment type="caution">
    <text evidence="5">The sequence shown here is derived from an EMBL/GenBank/DDBJ whole genome shotgun (WGS) entry which is preliminary data.</text>
</comment>
<keyword evidence="1 3" id="KW-0807">Transducer</keyword>
<accession>A0ABS7BNN7</accession>
<dbReference type="InterPro" id="IPR004090">
    <property type="entry name" value="Chemotax_Me-accpt_rcpt"/>
</dbReference>
<evidence type="ECO:0000256" key="1">
    <source>
        <dbReference type="ARBA" id="ARBA00023224"/>
    </source>
</evidence>
<gene>
    <name evidence="5" type="ORF">KZ820_10735</name>
</gene>